<evidence type="ECO:0000256" key="7">
    <source>
        <dbReference type="ARBA" id="ARBA00023128"/>
    </source>
</evidence>
<dbReference type="PANTHER" id="PTHR47642">
    <property type="entry name" value="ATP-DEPENDENT DNA HELICASE"/>
    <property type="match status" value="1"/>
</dbReference>
<comment type="function">
    <text evidence="12">DNA-dependent ATPase and 5'-3' DNA helicase required for the maintenance of both mitochondrial and nuclear genome stability.</text>
</comment>
<dbReference type="InterPro" id="IPR003593">
    <property type="entry name" value="AAA+_ATPase"/>
</dbReference>
<dbReference type="InterPro" id="IPR027417">
    <property type="entry name" value="P-loop_NTPase"/>
</dbReference>
<dbReference type="Pfam" id="PF14226">
    <property type="entry name" value="DIOX_N"/>
    <property type="match status" value="1"/>
</dbReference>
<evidence type="ECO:0000256" key="6">
    <source>
        <dbReference type="ARBA" id="ARBA00023125"/>
    </source>
</evidence>
<dbReference type="InterPro" id="IPR048293">
    <property type="entry name" value="PIF1_RRM3_pfh1"/>
</dbReference>
<protein>
    <recommendedName>
        <fullName evidence="12">ATP-dependent DNA helicase PIF1</fullName>
        <ecNumber evidence="12">5.6.2.3</ecNumber>
    </recommendedName>
    <alternativeName>
        <fullName evidence="12">DNA 5'-3' helicase PIF1</fullName>
    </alternativeName>
    <alternativeName>
        <fullName evidence="12">DNA repair and recombination helicase PIF1</fullName>
    </alternativeName>
</protein>
<dbReference type="InterPro" id="IPR010285">
    <property type="entry name" value="DNA_helicase_pif1-like_DEAD"/>
</dbReference>
<keyword evidence="8 12" id="KW-0233">DNA recombination</keyword>
<dbReference type="InterPro" id="IPR051055">
    <property type="entry name" value="PIF1_helicase"/>
</dbReference>
<dbReference type="GO" id="GO:0043139">
    <property type="term" value="F:5'-3' DNA helicase activity"/>
    <property type="evidence" value="ECO:0007669"/>
    <property type="project" value="UniProtKB-UniRule"/>
</dbReference>
<keyword evidence="11 12" id="KW-0539">Nucleus</keyword>
<dbReference type="InterPro" id="IPR027443">
    <property type="entry name" value="IPNS-like_sf"/>
</dbReference>
<evidence type="ECO:0000256" key="3">
    <source>
        <dbReference type="ARBA" id="ARBA00022801"/>
    </source>
</evidence>
<dbReference type="AlphaFoldDB" id="A0A9P5HJJ0"/>
<keyword evidence="1 12" id="KW-0547">Nucleotide-binding</keyword>
<feature type="domain" description="AAA+ ATPase" evidence="13">
    <location>
        <begin position="418"/>
        <end position="578"/>
    </location>
</feature>
<comment type="caution">
    <text evidence="14">The sequence shown here is derived from an EMBL/GenBank/DDBJ whole genome shotgun (WGS) entry which is preliminary data.</text>
</comment>
<accession>A0A9P5HJJ0</accession>
<dbReference type="GO" id="GO:0016787">
    <property type="term" value="F:hydrolase activity"/>
    <property type="evidence" value="ECO:0007669"/>
    <property type="project" value="UniProtKB-KW"/>
</dbReference>
<dbReference type="PRINTS" id="PR00682">
    <property type="entry name" value="IPNSYNTHASE"/>
</dbReference>
<comment type="catalytic activity">
    <reaction evidence="12">
        <text>ATP + H2O = ADP + phosphate + H(+)</text>
        <dbReference type="Rhea" id="RHEA:13065"/>
        <dbReference type="ChEBI" id="CHEBI:15377"/>
        <dbReference type="ChEBI" id="CHEBI:15378"/>
        <dbReference type="ChEBI" id="CHEBI:30616"/>
        <dbReference type="ChEBI" id="CHEBI:43474"/>
        <dbReference type="ChEBI" id="CHEBI:456216"/>
        <dbReference type="EC" id="5.6.2.3"/>
    </reaction>
</comment>
<comment type="subcellular location">
    <subcellularLocation>
        <location evidence="12">Nucleus</location>
    </subcellularLocation>
    <subcellularLocation>
        <location evidence="12">Mitochondrion</location>
    </subcellularLocation>
</comment>
<dbReference type="OrthoDB" id="432234at2759"/>
<comment type="similarity">
    <text evidence="12">Belongs to the helicase family. PIF1 subfamily.</text>
</comment>
<evidence type="ECO:0000256" key="12">
    <source>
        <dbReference type="HAMAP-Rule" id="MF_03176"/>
    </source>
</evidence>
<evidence type="ECO:0000259" key="13">
    <source>
        <dbReference type="SMART" id="SM00382"/>
    </source>
</evidence>
<dbReference type="Gene3D" id="3.40.50.300">
    <property type="entry name" value="P-loop containing nucleotide triphosphate hydrolases"/>
    <property type="match status" value="1"/>
</dbReference>
<evidence type="ECO:0000256" key="2">
    <source>
        <dbReference type="ARBA" id="ARBA00022763"/>
    </source>
</evidence>
<comment type="cofactor">
    <cofactor evidence="12">
        <name>Mg(2+)</name>
        <dbReference type="ChEBI" id="CHEBI:18420"/>
    </cofactor>
</comment>
<dbReference type="GO" id="GO:0005524">
    <property type="term" value="F:ATP binding"/>
    <property type="evidence" value="ECO:0007669"/>
    <property type="project" value="UniProtKB-UniRule"/>
</dbReference>
<organism evidence="14 15">
    <name type="scientific">Cylindrodendrum hubeiense</name>
    <dbReference type="NCBI Taxonomy" id="595255"/>
    <lineage>
        <taxon>Eukaryota</taxon>
        <taxon>Fungi</taxon>
        <taxon>Dikarya</taxon>
        <taxon>Ascomycota</taxon>
        <taxon>Pezizomycotina</taxon>
        <taxon>Sordariomycetes</taxon>
        <taxon>Hypocreomycetidae</taxon>
        <taxon>Hypocreales</taxon>
        <taxon>Nectriaceae</taxon>
        <taxon>Cylindrodendrum</taxon>
    </lineage>
</organism>
<feature type="DNA-binding region" evidence="12">
    <location>
        <begin position="818"/>
        <end position="837"/>
    </location>
</feature>
<proteinExistence type="inferred from homology"/>
<dbReference type="GO" id="GO:0003677">
    <property type="term" value="F:DNA binding"/>
    <property type="evidence" value="ECO:0007669"/>
    <property type="project" value="UniProtKB-KW"/>
</dbReference>
<keyword evidence="7 12" id="KW-0496">Mitochondrion</keyword>
<dbReference type="SUPFAM" id="SSF51197">
    <property type="entry name" value="Clavaminate synthase-like"/>
    <property type="match status" value="1"/>
</dbReference>
<dbReference type="CDD" id="cd18037">
    <property type="entry name" value="DEXSc_Pif1_like"/>
    <property type="match status" value="1"/>
</dbReference>
<evidence type="ECO:0000256" key="10">
    <source>
        <dbReference type="ARBA" id="ARBA00023235"/>
    </source>
</evidence>
<gene>
    <name evidence="12" type="primary">PIF1</name>
    <name evidence="14" type="ORF">G7Z17_g1311</name>
</gene>
<dbReference type="GO" id="GO:0005634">
    <property type="term" value="C:nucleus"/>
    <property type="evidence" value="ECO:0007669"/>
    <property type="project" value="UniProtKB-SubCell"/>
</dbReference>
<reference evidence="14" key="1">
    <citation type="submission" date="2020-03" db="EMBL/GenBank/DDBJ databases">
        <title>Draft Genome Sequence of Cylindrodendrum hubeiense.</title>
        <authorList>
            <person name="Buettner E."/>
            <person name="Kellner H."/>
        </authorList>
    </citation>
    <scope>NUCLEOTIDE SEQUENCE</scope>
    <source>
        <strain evidence="14">IHI 201604</strain>
    </source>
</reference>
<dbReference type="InterPro" id="IPR026992">
    <property type="entry name" value="DIOX_N"/>
</dbReference>
<dbReference type="CDD" id="cd18809">
    <property type="entry name" value="SF1_C_RecD"/>
    <property type="match status" value="1"/>
</dbReference>
<dbReference type="FunFam" id="2.60.120.330:FF:000040">
    <property type="entry name" value="Chromosome 21, whole genome shotgun sequence"/>
    <property type="match status" value="1"/>
</dbReference>
<keyword evidence="15" id="KW-1185">Reference proteome</keyword>
<dbReference type="SUPFAM" id="SSF52540">
    <property type="entry name" value="P-loop containing nucleoside triphosphate hydrolases"/>
    <property type="match status" value="2"/>
</dbReference>
<evidence type="ECO:0000256" key="1">
    <source>
        <dbReference type="ARBA" id="ARBA00022741"/>
    </source>
</evidence>
<keyword evidence="10 12" id="KW-0413">Isomerase</keyword>
<dbReference type="GO" id="GO:0000723">
    <property type="term" value="P:telomere maintenance"/>
    <property type="evidence" value="ECO:0007669"/>
    <property type="project" value="InterPro"/>
</dbReference>
<dbReference type="Gene3D" id="2.60.120.330">
    <property type="entry name" value="B-lactam Antibiotic, Isopenicillin N Synthase, Chain"/>
    <property type="match status" value="1"/>
</dbReference>
<keyword evidence="4 12" id="KW-0347">Helicase</keyword>
<evidence type="ECO:0000256" key="4">
    <source>
        <dbReference type="ARBA" id="ARBA00022806"/>
    </source>
</evidence>
<dbReference type="GO" id="GO:0006281">
    <property type="term" value="P:DNA repair"/>
    <property type="evidence" value="ECO:0007669"/>
    <property type="project" value="UniProtKB-UniRule"/>
</dbReference>
<dbReference type="SMART" id="SM00382">
    <property type="entry name" value="AAA"/>
    <property type="match status" value="1"/>
</dbReference>
<dbReference type="Pfam" id="PF05970">
    <property type="entry name" value="PIF1"/>
    <property type="match status" value="1"/>
</dbReference>
<keyword evidence="2 12" id="KW-0227">DNA damage</keyword>
<dbReference type="Proteomes" id="UP000722485">
    <property type="component" value="Unassembled WGS sequence"/>
</dbReference>
<dbReference type="PANTHER" id="PTHR47642:SF5">
    <property type="entry name" value="ATP-DEPENDENT DNA HELICASE"/>
    <property type="match status" value="1"/>
</dbReference>
<evidence type="ECO:0000256" key="8">
    <source>
        <dbReference type="ARBA" id="ARBA00023172"/>
    </source>
</evidence>
<dbReference type="InterPro" id="IPR044861">
    <property type="entry name" value="IPNS-like_FE2OG_OXY"/>
</dbReference>
<evidence type="ECO:0000256" key="5">
    <source>
        <dbReference type="ARBA" id="ARBA00022840"/>
    </source>
</evidence>
<dbReference type="InterPro" id="IPR049163">
    <property type="entry name" value="Pif1-like_2B_dom"/>
</dbReference>
<evidence type="ECO:0000313" key="15">
    <source>
        <dbReference type="Proteomes" id="UP000722485"/>
    </source>
</evidence>
<evidence type="ECO:0000256" key="9">
    <source>
        <dbReference type="ARBA" id="ARBA00023204"/>
    </source>
</evidence>
<evidence type="ECO:0000256" key="11">
    <source>
        <dbReference type="ARBA" id="ARBA00023242"/>
    </source>
</evidence>
<keyword evidence="9 12" id="KW-0234">DNA repair</keyword>
<dbReference type="GO" id="GO:0005739">
    <property type="term" value="C:mitochondrion"/>
    <property type="evidence" value="ECO:0007669"/>
    <property type="project" value="UniProtKB-SubCell"/>
</dbReference>
<evidence type="ECO:0000313" key="14">
    <source>
        <dbReference type="EMBL" id="KAF7556519.1"/>
    </source>
</evidence>
<keyword evidence="5 12" id="KW-0067">ATP-binding</keyword>
<sequence>MPSAIPLVEPYTHVPETKEQLDWAHLTNIDLSKYGTPEGNNELSQVLIRAIKTKGFFYVTNFGISQKDVDQQFALGQAFYKLPLEERLEYVADLDAGNYTGYRPAGRRPLTGGIPEKIEMWNMSTEDGQIRQPLPQPLDFYRDDIENFSKALHDKILDPLNHLIALALELPEDHFKDLHRWDKNDESHLRYMKYSKFSPEEVDALKDNLWIRGHTDLGSWTLLFRQPVAGLQIRDPETKGWKWAKPLDGSLTINAGDALSYLTGGYIKSTVHRVAVPPKDQQDVDRLGLMYFTRPQNEVLLKTVDSPLLQREGYSQNDFEAGGHEVPTMEEFTKLKQKWNQRKGVSGEQAEGQQILPGVIEKRLAKKPTKRARKAAQQLRLELARNAKIDQRQRKYSSLDEEGLNGEQQTIFDLVVKQGKSVFFTGPAGTGKSVLLKKIIRSLSTKYLGDDSRIGVTASTGLAALNIGGTTLHQFAGIGLGEAPTVMLIQNISKKKINLWRWLNVDVLIIDEISMIDCVLFDKLDAIARELRQIDLPFGGIQLIITGDFFQLPPVRKGSDDGSPKFCFESEMWNQAIHHTIGLSQIYRQRDPEFTVMLNQIREGRLSPTTIEKFRELHRPLADNGVEATELFPLRRQADQANSRRLRKINGVAHHYHAEDGGIITNEDTRKGLLSGCAPESLALKKGAQVMLTQNFDETLVNGSQGRVIGFANKDTFSSSQWEDEACEPQSSALTLHPVVRFLTQDGDSLVHICAPVEWAIEQYVPDPLDPDRWIVEKLATRTQVPLLLAWALSIHKAQGQTLERVRVDLGRVFERGQAYVALSRATSMEGLQVVSFDPSKVTVHPRVKTFYASLSKG</sequence>
<keyword evidence="6 12" id="KW-0238">DNA-binding</keyword>
<dbReference type="HAMAP" id="MF_03176">
    <property type="entry name" value="PIF1"/>
    <property type="match status" value="1"/>
</dbReference>
<dbReference type="EC" id="5.6.2.3" evidence="12"/>
<feature type="binding site" evidence="12">
    <location>
        <begin position="426"/>
        <end position="433"/>
    </location>
    <ligand>
        <name>ATP</name>
        <dbReference type="ChEBI" id="CHEBI:30616"/>
    </ligand>
</feature>
<dbReference type="EMBL" id="JAANBB010000011">
    <property type="protein sequence ID" value="KAF7556519.1"/>
    <property type="molecule type" value="Genomic_DNA"/>
</dbReference>
<comment type="subunit">
    <text evidence="12">Monomer.</text>
</comment>
<name>A0A9P5HJJ0_9HYPO</name>
<dbReference type="Pfam" id="PF21530">
    <property type="entry name" value="Pif1_2B_dom"/>
    <property type="match status" value="1"/>
</dbReference>
<dbReference type="GO" id="GO:0006310">
    <property type="term" value="P:DNA recombination"/>
    <property type="evidence" value="ECO:0007669"/>
    <property type="project" value="UniProtKB-UniRule"/>
</dbReference>
<dbReference type="Pfam" id="PF03171">
    <property type="entry name" value="2OG-FeII_Oxy"/>
    <property type="match status" value="1"/>
</dbReference>
<keyword evidence="3 12" id="KW-0378">Hydrolase</keyword>